<keyword evidence="3" id="KW-0597">Phosphoprotein</keyword>
<comment type="cofactor">
    <cofactor evidence="1">
        <name>pantetheine 4'-phosphate</name>
        <dbReference type="ChEBI" id="CHEBI:47942"/>
    </cofactor>
</comment>
<evidence type="ECO:0000313" key="6">
    <source>
        <dbReference type="EMBL" id="CAA9295174.1"/>
    </source>
</evidence>
<dbReference type="EMBL" id="CADCTV010000020">
    <property type="protein sequence ID" value="CAA9295174.1"/>
    <property type="molecule type" value="Genomic_DNA"/>
</dbReference>
<keyword evidence="2" id="KW-0596">Phosphopantetheine</keyword>
<feature type="non-terminal residue" evidence="6">
    <location>
        <position position="1"/>
    </location>
</feature>
<evidence type="ECO:0000256" key="2">
    <source>
        <dbReference type="ARBA" id="ARBA00022450"/>
    </source>
</evidence>
<dbReference type="PANTHER" id="PTHR45527">
    <property type="entry name" value="NONRIBOSOMAL PEPTIDE SYNTHETASE"/>
    <property type="match status" value="1"/>
</dbReference>
<evidence type="ECO:0000256" key="1">
    <source>
        <dbReference type="ARBA" id="ARBA00001957"/>
    </source>
</evidence>
<keyword evidence="4" id="KW-0436">Ligase</keyword>
<dbReference type="PROSITE" id="PS00012">
    <property type="entry name" value="PHOSPHOPANTETHEINE"/>
    <property type="match status" value="1"/>
</dbReference>
<dbReference type="GO" id="GO:0016874">
    <property type="term" value="F:ligase activity"/>
    <property type="evidence" value="ECO:0007669"/>
    <property type="project" value="UniProtKB-KW"/>
</dbReference>
<dbReference type="AlphaFoldDB" id="A0A6J4K427"/>
<organism evidence="6">
    <name type="scientific">uncultured Gemmatimonadota bacterium</name>
    <dbReference type="NCBI Taxonomy" id="203437"/>
    <lineage>
        <taxon>Bacteria</taxon>
        <taxon>Pseudomonadati</taxon>
        <taxon>Gemmatimonadota</taxon>
        <taxon>environmental samples</taxon>
    </lineage>
</organism>
<evidence type="ECO:0000259" key="5">
    <source>
        <dbReference type="PROSITE" id="PS50075"/>
    </source>
</evidence>
<sequence>FFELGGHSLLAVRLIARMRQRGLHVDVRALFTTPTLWEFALAVSHESAEVDVPPNAIPPGCRAITPAMLPLVELSQAEIDRIVAGVPGGAANVQDIYPLAPLQEGMFFHHLMAEGHDPYLNAQLLAFDTRPRLDAFLGALRAVVDRHDILRTSVAWEGVREPVQVVWRKTVLPVEEVALDPAGGDAAGQMWDRFDPRSGRMNAGQAPLMRLFAAADPAQDR</sequence>
<dbReference type="GO" id="GO:0044550">
    <property type="term" value="P:secondary metabolite biosynthetic process"/>
    <property type="evidence" value="ECO:0007669"/>
    <property type="project" value="TreeGrafter"/>
</dbReference>
<dbReference type="Pfam" id="PF00668">
    <property type="entry name" value="Condensation"/>
    <property type="match status" value="1"/>
</dbReference>
<dbReference type="SUPFAM" id="SSF47336">
    <property type="entry name" value="ACP-like"/>
    <property type="match status" value="1"/>
</dbReference>
<gene>
    <name evidence="6" type="ORF">AVDCRST_MAG89-79</name>
</gene>
<feature type="domain" description="Carrier" evidence="5">
    <location>
        <begin position="1"/>
        <end position="47"/>
    </location>
</feature>
<proteinExistence type="predicted"/>
<dbReference type="InterPro" id="IPR006162">
    <property type="entry name" value="Ppantetheine_attach_site"/>
</dbReference>
<evidence type="ECO:0000256" key="3">
    <source>
        <dbReference type="ARBA" id="ARBA00022553"/>
    </source>
</evidence>
<dbReference type="GO" id="GO:0031177">
    <property type="term" value="F:phosphopantetheine binding"/>
    <property type="evidence" value="ECO:0007669"/>
    <property type="project" value="TreeGrafter"/>
</dbReference>
<name>A0A6J4K427_9BACT</name>
<dbReference type="PANTHER" id="PTHR45527:SF11">
    <property type="entry name" value="NONRIBOSOMAL PEPTIDE SYNTHETASE 5"/>
    <property type="match status" value="1"/>
</dbReference>
<dbReference type="InterPro" id="IPR023213">
    <property type="entry name" value="CAT-like_dom_sf"/>
</dbReference>
<dbReference type="InterPro" id="IPR009081">
    <property type="entry name" value="PP-bd_ACP"/>
</dbReference>
<dbReference type="PROSITE" id="PS50075">
    <property type="entry name" value="CARRIER"/>
    <property type="match status" value="1"/>
</dbReference>
<dbReference type="Pfam" id="PF00550">
    <property type="entry name" value="PP-binding"/>
    <property type="match status" value="1"/>
</dbReference>
<accession>A0A6J4K427</accession>
<protein>
    <submittedName>
        <fullName evidence="6">Polyketide synthase modules and related proteins</fullName>
    </submittedName>
</protein>
<reference evidence="6" key="1">
    <citation type="submission" date="2020-02" db="EMBL/GenBank/DDBJ databases">
        <authorList>
            <person name="Meier V. D."/>
        </authorList>
    </citation>
    <scope>NUCLEOTIDE SEQUENCE</scope>
    <source>
        <strain evidence="6">AVDCRST_MAG89</strain>
    </source>
</reference>
<dbReference type="InterPro" id="IPR001242">
    <property type="entry name" value="Condensation_dom"/>
</dbReference>
<evidence type="ECO:0000256" key="4">
    <source>
        <dbReference type="ARBA" id="ARBA00022598"/>
    </source>
</evidence>
<dbReference type="GO" id="GO:0005737">
    <property type="term" value="C:cytoplasm"/>
    <property type="evidence" value="ECO:0007669"/>
    <property type="project" value="TreeGrafter"/>
</dbReference>
<dbReference type="Gene3D" id="1.10.1200.10">
    <property type="entry name" value="ACP-like"/>
    <property type="match status" value="1"/>
</dbReference>
<dbReference type="InterPro" id="IPR036736">
    <property type="entry name" value="ACP-like_sf"/>
</dbReference>
<dbReference type="SUPFAM" id="SSF52777">
    <property type="entry name" value="CoA-dependent acyltransferases"/>
    <property type="match status" value="1"/>
</dbReference>
<dbReference type="Gene3D" id="3.30.559.10">
    <property type="entry name" value="Chloramphenicol acetyltransferase-like domain"/>
    <property type="match status" value="1"/>
</dbReference>
<dbReference type="GO" id="GO:0043041">
    <property type="term" value="P:amino acid activation for nonribosomal peptide biosynthetic process"/>
    <property type="evidence" value="ECO:0007669"/>
    <property type="project" value="TreeGrafter"/>
</dbReference>